<dbReference type="EMBL" id="OX460343">
    <property type="protein sequence ID" value="CAI9180153.1"/>
    <property type="molecule type" value="Genomic_DNA"/>
</dbReference>
<organism evidence="1 2">
    <name type="scientific">Rangifer tarandus platyrhynchus</name>
    <name type="common">Svalbard reindeer</name>
    <dbReference type="NCBI Taxonomy" id="3082113"/>
    <lineage>
        <taxon>Eukaryota</taxon>
        <taxon>Metazoa</taxon>
        <taxon>Chordata</taxon>
        <taxon>Craniata</taxon>
        <taxon>Vertebrata</taxon>
        <taxon>Euteleostomi</taxon>
        <taxon>Mammalia</taxon>
        <taxon>Eutheria</taxon>
        <taxon>Laurasiatheria</taxon>
        <taxon>Artiodactyla</taxon>
        <taxon>Ruminantia</taxon>
        <taxon>Pecora</taxon>
        <taxon>Cervidae</taxon>
        <taxon>Odocoileinae</taxon>
        <taxon>Rangifer</taxon>
    </lineage>
</organism>
<gene>
    <name evidence="1" type="ORF">MRATA1EN1_LOCUS29115</name>
</gene>
<proteinExistence type="predicted"/>
<reference evidence="1" key="1">
    <citation type="submission" date="2023-04" db="EMBL/GenBank/DDBJ databases">
        <authorList>
            <consortium name="ELIXIR-Norway"/>
        </authorList>
    </citation>
    <scope>NUCLEOTIDE SEQUENCE [LARGE SCALE GENOMIC DNA]</scope>
</reference>
<evidence type="ECO:0000313" key="2">
    <source>
        <dbReference type="Proteomes" id="UP001176941"/>
    </source>
</evidence>
<protein>
    <submittedName>
        <fullName evidence="1">Uncharacterized protein</fullName>
    </submittedName>
</protein>
<evidence type="ECO:0000313" key="1">
    <source>
        <dbReference type="EMBL" id="CAI9180153.1"/>
    </source>
</evidence>
<dbReference type="Proteomes" id="UP001176941">
    <property type="component" value="Chromosome X"/>
</dbReference>
<accession>A0ABN9A5Q2</accession>
<sequence length="108" mass="12567">MCSSMQFYHVYNSYNEHQDTELFTNPRELPCATPLEPPHPYCQPHPWQPLIYFPSITLLCITFTLAKKKSFNLSQRQSILTGSFSMSMGFSDLILNKFTDIFDTVKCF</sequence>
<keyword evidence="2" id="KW-1185">Reference proteome</keyword>
<name>A0ABN9A5Q2_RANTA</name>